<dbReference type="InterPro" id="IPR018511">
    <property type="entry name" value="Hemolysin-typ_Ca-bd_CS"/>
</dbReference>
<dbReference type="PROSITE" id="PS00330">
    <property type="entry name" value="HEMOLYSIN_CALCIUM"/>
    <property type="match status" value="1"/>
</dbReference>
<keyword evidence="2" id="KW-0964">Secreted</keyword>
<comment type="caution">
    <text evidence="4">The sequence shown here is derived from an EMBL/GenBank/DDBJ whole genome shotgun (WGS) entry which is preliminary data.</text>
</comment>
<accession>A0A3N1GXI6</accession>
<dbReference type="PRINTS" id="PR00313">
    <property type="entry name" value="CABNDNGRPT"/>
</dbReference>
<dbReference type="Proteomes" id="UP000268727">
    <property type="component" value="Unassembled WGS sequence"/>
</dbReference>
<gene>
    <name evidence="4" type="ORF">EDD40_0193</name>
</gene>
<comment type="subcellular location">
    <subcellularLocation>
        <location evidence="1">Secreted</location>
    </subcellularLocation>
</comment>
<dbReference type="Gene3D" id="2.150.10.10">
    <property type="entry name" value="Serralysin-like metalloprotease, C-terminal"/>
    <property type="match status" value="2"/>
</dbReference>
<reference evidence="4 5" key="1">
    <citation type="submission" date="2018-11" db="EMBL/GenBank/DDBJ databases">
        <title>Sequencing the genomes of 1000 actinobacteria strains.</title>
        <authorList>
            <person name="Klenk H.-P."/>
        </authorList>
    </citation>
    <scope>NUCLEOTIDE SEQUENCE [LARGE SCALE GENOMIC DNA]</scope>
    <source>
        <strain evidence="4 5">DSM 44231</strain>
    </source>
</reference>
<dbReference type="OrthoDB" id="4227606at2"/>
<evidence type="ECO:0000256" key="2">
    <source>
        <dbReference type="ARBA" id="ARBA00022525"/>
    </source>
</evidence>
<evidence type="ECO:0000256" key="3">
    <source>
        <dbReference type="SAM" id="MobiDB-lite"/>
    </source>
</evidence>
<proteinExistence type="predicted"/>
<dbReference type="AlphaFoldDB" id="A0A3N1GXI6"/>
<sequence length="319" mass="32623">MALVAVTVATGAITGASAEGDAYGGWVRREGNTIHFVAYEGFQNHVDAQKEGEMVIVDQKNPIALRAGSGCWQSGFAENAVTCGEGVTAVHIDLGDEDDELSVREPMSTVLGGPGSDVIKIGMSDDTVSGGAGDDTILTWQEGSGSDTLKGGDGTDTVEYGYGSGSPPGDFVYNDIESITGNPGPYTLLWIVEGAAHVDVHDAELRHTAAPDRANSAVVSPLPGGRHLVRDAAPIVAGVGCRHLEPSDLTAVACDGVRRITLVGDDGDDRLANGTDLPATLLGGSGDDVLEGGSGEDVLDGGTGTDTCAGGERVRSCER</sequence>
<evidence type="ECO:0000313" key="4">
    <source>
        <dbReference type="EMBL" id="ROP34980.1"/>
    </source>
</evidence>
<dbReference type="PANTHER" id="PTHR38340">
    <property type="entry name" value="S-LAYER PROTEIN"/>
    <property type="match status" value="1"/>
</dbReference>
<dbReference type="InterPro" id="IPR001343">
    <property type="entry name" value="Hemolysn_Ca-bd"/>
</dbReference>
<organism evidence="4 5">
    <name type="scientific">Saccharothrix texasensis</name>
    <dbReference type="NCBI Taxonomy" id="103734"/>
    <lineage>
        <taxon>Bacteria</taxon>
        <taxon>Bacillati</taxon>
        <taxon>Actinomycetota</taxon>
        <taxon>Actinomycetes</taxon>
        <taxon>Pseudonocardiales</taxon>
        <taxon>Pseudonocardiaceae</taxon>
        <taxon>Saccharothrix</taxon>
    </lineage>
</organism>
<protein>
    <submittedName>
        <fullName evidence="4">Hemolysin type calcium-binding protein</fullName>
    </submittedName>
</protein>
<evidence type="ECO:0000313" key="5">
    <source>
        <dbReference type="Proteomes" id="UP000268727"/>
    </source>
</evidence>
<dbReference type="EMBL" id="RJKM01000001">
    <property type="protein sequence ID" value="ROP34980.1"/>
    <property type="molecule type" value="Genomic_DNA"/>
</dbReference>
<dbReference type="GO" id="GO:0005576">
    <property type="term" value="C:extracellular region"/>
    <property type="evidence" value="ECO:0007669"/>
    <property type="project" value="UniProtKB-SubCell"/>
</dbReference>
<feature type="region of interest" description="Disordered" evidence="3">
    <location>
        <begin position="292"/>
        <end position="319"/>
    </location>
</feature>
<name>A0A3N1GXI6_9PSEU</name>
<evidence type="ECO:0000256" key="1">
    <source>
        <dbReference type="ARBA" id="ARBA00004613"/>
    </source>
</evidence>
<keyword evidence="5" id="KW-1185">Reference proteome</keyword>
<dbReference type="InterPro" id="IPR011049">
    <property type="entry name" value="Serralysin-like_metalloprot_C"/>
</dbReference>
<dbReference type="RefSeq" id="WP_148088643.1">
    <property type="nucleotide sequence ID" value="NZ_RJKM01000001.1"/>
</dbReference>
<dbReference type="Pfam" id="PF00353">
    <property type="entry name" value="HemolysinCabind"/>
    <property type="match status" value="3"/>
</dbReference>
<dbReference type="SUPFAM" id="SSF51120">
    <property type="entry name" value="beta-Roll"/>
    <property type="match status" value="2"/>
</dbReference>
<dbReference type="GO" id="GO:0005509">
    <property type="term" value="F:calcium ion binding"/>
    <property type="evidence" value="ECO:0007669"/>
    <property type="project" value="InterPro"/>
</dbReference>
<dbReference type="InterPro" id="IPR050557">
    <property type="entry name" value="RTX_toxin/Mannuronan_C5-epim"/>
</dbReference>
<dbReference type="PANTHER" id="PTHR38340:SF1">
    <property type="entry name" value="S-LAYER PROTEIN"/>
    <property type="match status" value="1"/>
</dbReference>